<comment type="caution">
    <text evidence="1">The sequence shown here is derived from an EMBL/GenBank/DDBJ whole genome shotgun (WGS) entry which is preliminary data.</text>
</comment>
<accession>A0A3D8J0U7</accession>
<keyword evidence="2" id="KW-1185">Reference proteome</keyword>
<dbReference type="RefSeq" id="WP_115582620.1">
    <property type="nucleotide sequence ID" value="NZ_NXLW01000020.1"/>
</dbReference>
<organism evidence="1 2">
    <name type="scientific">Helicobacter aurati</name>
    <dbReference type="NCBI Taxonomy" id="137778"/>
    <lineage>
        <taxon>Bacteria</taxon>
        <taxon>Pseudomonadati</taxon>
        <taxon>Campylobacterota</taxon>
        <taxon>Epsilonproteobacteria</taxon>
        <taxon>Campylobacterales</taxon>
        <taxon>Helicobacteraceae</taxon>
        <taxon>Helicobacter</taxon>
    </lineage>
</organism>
<name>A0A3D8J0U7_9HELI</name>
<evidence type="ECO:0000313" key="1">
    <source>
        <dbReference type="EMBL" id="RDU70401.1"/>
    </source>
</evidence>
<sequence length="213" mass="25659">MSEKIKVNKSLIYFSLVNKDCDYNNFIYFTKYYQFVTNGKILLLIRQDNHELISDIAINAEMLSFALIGRKLEFEFNRLNSKSTSEYIMIGRFKDFQDVVYRYDLITKNKVLNLKNVIENDFKFLFTYNICNLLDYQFTNIILLDNILYLYDKENNQYVFEDKINTSIDNIDIEFNSEILNHLFRDNAFFYFDYEKNISKIVQEKDDIELYVA</sequence>
<protein>
    <submittedName>
        <fullName evidence="1">Uncharacterized protein</fullName>
    </submittedName>
</protein>
<dbReference type="EMBL" id="NXLW01000020">
    <property type="protein sequence ID" value="RDU70401.1"/>
    <property type="molecule type" value="Genomic_DNA"/>
</dbReference>
<gene>
    <name evidence="1" type="ORF">CQA66_08310</name>
</gene>
<reference evidence="1 2" key="1">
    <citation type="submission" date="2018-04" db="EMBL/GenBank/DDBJ databases">
        <title>Novel Campyloabacter and Helicobacter Species and Strains.</title>
        <authorList>
            <person name="Mannion A.J."/>
            <person name="Shen Z."/>
            <person name="Fox J.G."/>
        </authorList>
    </citation>
    <scope>NUCLEOTIDE SEQUENCE [LARGE SCALE GENOMIC DNA]</scope>
    <source>
        <strain evidence="1 2">MIT 97-5075</strain>
    </source>
</reference>
<dbReference type="AlphaFoldDB" id="A0A3D8J0U7"/>
<proteinExistence type="predicted"/>
<evidence type="ECO:0000313" key="2">
    <source>
        <dbReference type="Proteomes" id="UP000256424"/>
    </source>
</evidence>
<dbReference type="Proteomes" id="UP000256424">
    <property type="component" value="Unassembled WGS sequence"/>
</dbReference>